<gene>
    <name evidence="3" type="ORF">LJ725_02665</name>
</gene>
<dbReference type="EMBL" id="JAJISD010000001">
    <property type="protein sequence ID" value="MCC8427851.1"/>
    <property type="molecule type" value="Genomic_DNA"/>
</dbReference>
<organism evidence="3 4">
    <name type="scientific">Reyranella aquatilis</name>
    <dbReference type="NCBI Taxonomy" id="2035356"/>
    <lineage>
        <taxon>Bacteria</taxon>
        <taxon>Pseudomonadati</taxon>
        <taxon>Pseudomonadota</taxon>
        <taxon>Alphaproteobacteria</taxon>
        <taxon>Hyphomicrobiales</taxon>
        <taxon>Reyranellaceae</taxon>
        <taxon>Reyranella</taxon>
    </lineage>
</organism>
<comment type="caution">
    <text evidence="3">The sequence shown here is derived from an EMBL/GenBank/DDBJ whole genome shotgun (WGS) entry which is preliminary data.</text>
</comment>
<name>A0ABS8KP64_9HYPH</name>
<dbReference type="Proteomes" id="UP001198862">
    <property type="component" value="Unassembled WGS sequence"/>
</dbReference>
<evidence type="ECO:0000256" key="2">
    <source>
        <dbReference type="SAM" id="SignalP"/>
    </source>
</evidence>
<evidence type="ECO:0008006" key="5">
    <source>
        <dbReference type="Google" id="ProtNLM"/>
    </source>
</evidence>
<keyword evidence="2" id="KW-0732">Signal</keyword>
<feature type="signal peptide" evidence="2">
    <location>
        <begin position="1"/>
        <end position="21"/>
    </location>
</feature>
<evidence type="ECO:0000313" key="3">
    <source>
        <dbReference type="EMBL" id="MCC8427851.1"/>
    </source>
</evidence>
<feature type="region of interest" description="Disordered" evidence="1">
    <location>
        <begin position="23"/>
        <end position="59"/>
    </location>
</feature>
<feature type="chain" id="PRO_5045758395" description="PepSY domain-containing protein" evidence="2">
    <location>
        <begin position="22"/>
        <end position="109"/>
    </location>
</feature>
<protein>
    <recommendedName>
        <fullName evidence="5">PepSY domain-containing protein</fullName>
    </recommendedName>
</protein>
<keyword evidence="4" id="KW-1185">Reference proteome</keyword>
<dbReference type="RefSeq" id="WP_230549066.1">
    <property type="nucleotide sequence ID" value="NZ_JAJISD010000001.1"/>
</dbReference>
<sequence length="109" mass="11279">MKTLITLAVIASTAVGGAAWAQTMQPSTPAGRDMNSMPGQTSNPNTNLPTTSSNATAAEAAAKAQIEAKGYNGIKSLTRDTAGNWTGKAMRNNVEVAVTLDTKGNIREQ</sequence>
<evidence type="ECO:0000313" key="4">
    <source>
        <dbReference type="Proteomes" id="UP001198862"/>
    </source>
</evidence>
<feature type="compositionally biased region" description="Low complexity" evidence="1">
    <location>
        <begin position="41"/>
        <end position="59"/>
    </location>
</feature>
<accession>A0ABS8KP64</accession>
<evidence type="ECO:0000256" key="1">
    <source>
        <dbReference type="SAM" id="MobiDB-lite"/>
    </source>
</evidence>
<reference evidence="3 4" key="1">
    <citation type="submission" date="2021-11" db="EMBL/GenBank/DDBJ databases">
        <authorList>
            <person name="Lee D.-H."/>
            <person name="Kim S.-B."/>
        </authorList>
    </citation>
    <scope>NUCLEOTIDE SEQUENCE [LARGE SCALE GENOMIC DNA]</scope>
    <source>
        <strain evidence="3 4">KCTC 52223</strain>
    </source>
</reference>
<proteinExistence type="predicted"/>